<evidence type="ECO:0000256" key="2">
    <source>
        <dbReference type="SAM" id="SignalP"/>
    </source>
</evidence>
<evidence type="ECO:0000256" key="1">
    <source>
        <dbReference type="ARBA" id="ARBA00022801"/>
    </source>
</evidence>
<feature type="domain" description="Glycoside hydrolase family 3 N-terminal" evidence="3">
    <location>
        <begin position="88"/>
        <end position="409"/>
    </location>
</feature>
<reference evidence="6 7" key="1">
    <citation type="submission" date="2016-10" db="EMBL/GenBank/DDBJ databases">
        <authorList>
            <person name="de Groot N.N."/>
        </authorList>
    </citation>
    <scope>NUCLEOTIDE SEQUENCE [LARGE SCALE GENOMIC DNA]</scope>
    <source>
        <strain evidence="6 7">DSM 16957</strain>
    </source>
</reference>
<dbReference type="GO" id="GO:0008422">
    <property type="term" value="F:beta-glucosidase activity"/>
    <property type="evidence" value="ECO:0007669"/>
    <property type="project" value="TreeGrafter"/>
</dbReference>
<dbReference type="Pfam" id="PF00933">
    <property type="entry name" value="Glyco_hydro_3"/>
    <property type="match status" value="1"/>
</dbReference>
<feature type="domain" description="ExoP galactose-binding-like" evidence="5">
    <location>
        <begin position="718"/>
        <end position="850"/>
    </location>
</feature>
<dbReference type="Proteomes" id="UP000199603">
    <property type="component" value="Unassembled WGS sequence"/>
</dbReference>
<evidence type="ECO:0000313" key="7">
    <source>
        <dbReference type="Proteomes" id="UP000199603"/>
    </source>
</evidence>
<name>A0A1G6UP59_9GAMM</name>
<dbReference type="GO" id="GO:0009251">
    <property type="term" value="P:glucan catabolic process"/>
    <property type="evidence" value="ECO:0007669"/>
    <property type="project" value="TreeGrafter"/>
</dbReference>
<evidence type="ECO:0000313" key="6">
    <source>
        <dbReference type="EMBL" id="SDD43081.1"/>
    </source>
</evidence>
<dbReference type="Gene3D" id="3.20.20.300">
    <property type="entry name" value="Glycoside hydrolase, family 3, N-terminal domain"/>
    <property type="match status" value="1"/>
</dbReference>
<keyword evidence="7" id="KW-1185">Reference proteome</keyword>
<accession>A0A1G6UP59</accession>
<dbReference type="InterPro" id="IPR041443">
    <property type="entry name" value="Exop_C"/>
</dbReference>
<dbReference type="InterPro" id="IPR002772">
    <property type="entry name" value="Glyco_hydro_3_C"/>
</dbReference>
<feature type="domain" description="Glycoside hydrolase family 3 C-terminal" evidence="4">
    <location>
        <begin position="450"/>
        <end position="664"/>
    </location>
</feature>
<evidence type="ECO:0000259" key="3">
    <source>
        <dbReference type="Pfam" id="PF00933"/>
    </source>
</evidence>
<dbReference type="InterPro" id="IPR001764">
    <property type="entry name" value="Glyco_hydro_3_N"/>
</dbReference>
<protein>
    <submittedName>
        <fullName evidence="6">Exo-1,4-beta-glucosidase</fullName>
    </submittedName>
</protein>
<evidence type="ECO:0000259" key="4">
    <source>
        <dbReference type="Pfam" id="PF01915"/>
    </source>
</evidence>
<feature type="signal peptide" evidence="2">
    <location>
        <begin position="1"/>
        <end position="42"/>
    </location>
</feature>
<dbReference type="AlphaFoldDB" id="A0A1G6UP59"/>
<dbReference type="SUPFAM" id="SSF52279">
    <property type="entry name" value="Beta-D-glucan exohydrolase, C-terminal domain"/>
    <property type="match status" value="1"/>
</dbReference>
<gene>
    <name evidence="6" type="ORF">SAMN04488509_102428</name>
</gene>
<dbReference type="Pfam" id="PF01915">
    <property type="entry name" value="Glyco_hydro_3_C"/>
    <property type="match status" value="1"/>
</dbReference>
<keyword evidence="1" id="KW-0378">Hydrolase</keyword>
<proteinExistence type="predicted"/>
<dbReference type="InterPro" id="IPR036962">
    <property type="entry name" value="Glyco_hydro_3_N_sf"/>
</dbReference>
<dbReference type="SUPFAM" id="SSF51445">
    <property type="entry name" value="(Trans)glycosidases"/>
    <property type="match status" value="1"/>
</dbReference>
<evidence type="ECO:0000259" key="5">
    <source>
        <dbReference type="Pfam" id="PF18559"/>
    </source>
</evidence>
<dbReference type="Gene3D" id="2.60.120.430">
    <property type="entry name" value="Galactose-binding lectin"/>
    <property type="match status" value="1"/>
</dbReference>
<organism evidence="6 7">
    <name type="scientific">Aquimonas voraii</name>
    <dbReference type="NCBI Taxonomy" id="265719"/>
    <lineage>
        <taxon>Bacteria</taxon>
        <taxon>Pseudomonadati</taxon>
        <taxon>Pseudomonadota</taxon>
        <taxon>Gammaproteobacteria</taxon>
        <taxon>Lysobacterales</taxon>
        <taxon>Lysobacteraceae</taxon>
        <taxon>Aquimonas</taxon>
    </lineage>
</organism>
<dbReference type="InterPro" id="IPR036881">
    <property type="entry name" value="Glyco_hydro_3_C_sf"/>
</dbReference>
<dbReference type="EMBL" id="FNAG01000002">
    <property type="protein sequence ID" value="SDD43081.1"/>
    <property type="molecule type" value="Genomic_DNA"/>
</dbReference>
<dbReference type="InterPro" id="IPR017853">
    <property type="entry name" value="GH"/>
</dbReference>
<dbReference type="PANTHER" id="PTHR30620:SF77">
    <property type="entry name" value="LYSOSOMAL BETA GLUCOSIDASE-LIKE"/>
    <property type="match status" value="1"/>
</dbReference>
<dbReference type="Pfam" id="PF18559">
    <property type="entry name" value="Exop_C"/>
    <property type="match status" value="1"/>
</dbReference>
<dbReference type="InterPro" id="IPR051915">
    <property type="entry name" value="Cellulose_Degrad_GH3"/>
</dbReference>
<dbReference type="PRINTS" id="PR00133">
    <property type="entry name" value="GLHYDRLASE3"/>
</dbReference>
<sequence>MNSLESAGCPVQSAARVSAARRTPSRAGTLRFAVLATGLALAAPCLASAATDLSAETNPAVWPETRSGAKREEAIETRVRQLLTQMSLEEKVGQIIQADIASIQPEDLQRYPLGSILAGGNSAPGGKAYATAQEWLALADAFHAANASRRGTVIPLLFGIDAVHGHNNVIGATLFPHNIGLGAARDPELVQRIAEITARELRVTGAEWTFAPTLTVPRDDRWGRAYEGFSEDPAVVASYAAAVVHGLQGEPGTPGFLGEDKVLSSAKHFVGDGGTTDGRDQGDTRVSEAELRDVHAAGYPPAIAAGVQSVMASFSSWNGIKLHGHRGLLTDVLRGRMGFDGFVVGDWNGHGQIPGCTPTDCPASIEAGVDMFMAPDSWRQLFDNTLKAARTKRLSPERLDEAVSRILRVKLAAGLMDAPPPSKRALGGRFELIGADGHRLVAREAVRRSLVLLKNEGQLLPLNPRARIGVAGDGADSVAKQSGGWTLTWQGTGTQPSDFPGATSIWQGLRTQIEAAGGSAELAVDGRFETRPDIAVVVFGEDPYAEFQGDIDTLVYRPDDERDLQLLRRLRGDNIPVVAVFLSGRPLWVNRELNAANAFVAAWLPGSEGGGVADVLLRAADGSIQHDFHGRLPFSWPARPDQYQLNVGDDGYAPLFAFGHGLRYGEPGEVPPLPEQIDLPAAPRAGQWFARGSLAPGAHFELVDADGVQRIEGNGPAHSPAGQLGIRAVDYQAQEDARRLQWSGPAELKLSLAEAIDIERETNGDVRLVVRLRVDALGEGSIRLGMGCGDDCGAALEVGSALGARLGAWQRLALPLKCLRSAGLATQRVDTVLRLSADRGTDLRIASVELGTDADAVVECSSPR</sequence>
<dbReference type="PANTHER" id="PTHR30620">
    <property type="entry name" value="PERIPLASMIC BETA-GLUCOSIDASE-RELATED"/>
    <property type="match status" value="1"/>
</dbReference>
<feature type="chain" id="PRO_5011437724" evidence="2">
    <location>
        <begin position="43"/>
        <end position="864"/>
    </location>
</feature>
<dbReference type="STRING" id="265719.SAMN04488509_102428"/>
<dbReference type="Gene3D" id="3.40.50.1700">
    <property type="entry name" value="Glycoside hydrolase family 3 C-terminal domain"/>
    <property type="match status" value="1"/>
</dbReference>
<keyword evidence="2" id="KW-0732">Signal</keyword>